<evidence type="ECO:0000313" key="2">
    <source>
        <dbReference type="Proteomes" id="UP000799755"/>
    </source>
</evidence>
<name>A0ACB6QXJ0_9PLEO</name>
<organism evidence="1 2">
    <name type="scientific">Lindgomyces ingoldianus</name>
    <dbReference type="NCBI Taxonomy" id="673940"/>
    <lineage>
        <taxon>Eukaryota</taxon>
        <taxon>Fungi</taxon>
        <taxon>Dikarya</taxon>
        <taxon>Ascomycota</taxon>
        <taxon>Pezizomycotina</taxon>
        <taxon>Dothideomycetes</taxon>
        <taxon>Pleosporomycetidae</taxon>
        <taxon>Pleosporales</taxon>
        <taxon>Lindgomycetaceae</taxon>
        <taxon>Lindgomyces</taxon>
    </lineage>
</organism>
<proteinExistence type="predicted"/>
<protein>
    <submittedName>
        <fullName evidence="1">Uncharacterized protein</fullName>
    </submittedName>
</protein>
<dbReference type="Proteomes" id="UP000799755">
    <property type="component" value="Unassembled WGS sequence"/>
</dbReference>
<sequence length="544" mass="61379">MFEDPKQTLARHAPESLARAPVAAALEAVPAILKISFVKYVTLLFEGFGNVASQAIATHARQMIEVAQGVQMTIRHVDFLWRTASLASFFHLILAALMFLVRNIYFPSIGAHYLNNPMDRLRLAIKEPALYLQSQYDFSWWYWARAVSTTLTFNFCMGYLSTLGVGVTLFFRQIRTSHPAYSGWTYLSEYALIAFASFIHLCSLQRYLISVLYLLGTITASGYIMMHDQAKIYSILTFTVWYWFYSGLAILNNIIIAASVAAFGFWGFLLVLASFVPQYYLIKLVTHYQLAIAWVLLWPFKPLVWAAKLAWVLFLHTYVHVLQICGIIVLCGLVLLAFHWFRQQVQDPYDIEGSVRKLRKAAHLARLTLKDAERKHIGEYPLGGGIEDQPQEKPASENGSAAPPQATASSASPDVPPAPKPMNSHVLRQPRPNSDINDSVRNFFTQSHKNIDESVEQLFNKVQDPSAYSSSPAASQPPSQVSPEMDPEELFRQFFSGENGFRQTNTNKSVAEQFLFNMKSRDFSTKGQKPYVFGQSKVASSFTN</sequence>
<accession>A0ACB6QXJ0</accession>
<evidence type="ECO:0000313" key="1">
    <source>
        <dbReference type="EMBL" id="KAF2470795.1"/>
    </source>
</evidence>
<gene>
    <name evidence="1" type="ORF">BDR25DRAFT_32616</name>
</gene>
<dbReference type="EMBL" id="MU003507">
    <property type="protein sequence ID" value="KAF2470795.1"/>
    <property type="molecule type" value="Genomic_DNA"/>
</dbReference>
<comment type="caution">
    <text evidence="1">The sequence shown here is derived from an EMBL/GenBank/DDBJ whole genome shotgun (WGS) entry which is preliminary data.</text>
</comment>
<reference evidence="1" key="1">
    <citation type="journal article" date="2020" name="Stud. Mycol.">
        <title>101 Dothideomycetes genomes: a test case for predicting lifestyles and emergence of pathogens.</title>
        <authorList>
            <person name="Haridas S."/>
            <person name="Albert R."/>
            <person name="Binder M."/>
            <person name="Bloem J."/>
            <person name="Labutti K."/>
            <person name="Salamov A."/>
            <person name="Andreopoulos B."/>
            <person name="Baker S."/>
            <person name="Barry K."/>
            <person name="Bills G."/>
            <person name="Bluhm B."/>
            <person name="Cannon C."/>
            <person name="Castanera R."/>
            <person name="Culley D."/>
            <person name="Daum C."/>
            <person name="Ezra D."/>
            <person name="Gonzalez J."/>
            <person name="Henrissat B."/>
            <person name="Kuo A."/>
            <person name="Liang C."/>
            <person name="Lipzen A."/>
            <person name="Lutzoni F."/>
            <person name="Magnuson J."/>
            <person name="Mondo S."/>
            <person name="Nolan M."/>
            <person name="Ohm R."/>
            <person name="Pangilinan J."/>
            <person name="Park H.-J."/>
            <person name="Ramirez L."/>
            <person name="Alfaro M."/>
            <person name="Sun H."/>
            <person name="Tritt A."/>
            <person name="Yoshinaga Y."/>
            <person name="Zwiers L.-H."/>
            <person name="Turgeon B."/>
            <person name="Goodwin S."/>
            <person name="Spatafora J."/>
            <person name="Crous P."/>
            <person name="Grigoriev I."/>
        </authorList>
    </citation>
    <scope>NUCLEOTIDE SEQUENCE</scope>
    <source>
        <strain evidence="1">ATCC 200398</strain>
    </source>
</reference>
<keyword evidence="2" id="KW-1185">Reference proteome</keyword>